<dbReference type="GO" id="GO:0061025">
    <property type="term" value="P:membrane fusion"/>
    <property type="evidence" value="ECO:0007669"/>
    <property type="project" value="TreeGrafter"/>
</dbReference>
<proteinExistence type="predicted"/>
<evidence type="ECO:0000313" key="4">
    <source>
        <dbReference type="Proteomes" id="UP000027265"/>
    </source>
</evidence>
<dbReference type="Proteomes" id="UP000027265">
    <property type="component" value="Unassembled WGS sequence"/>
</dbReference>
<reference evidence="4" key="1">
    <citation type="journal article" date="2014" name="Proc. Natl. Acad. Sci. U.S.A.">
        <title>Extensive sampling of basidiomycete genomes demonstrates inadequacy of the white-rot/brown-rot paradigm for wood decay fungi.</title>
        <authorList>
            <person name="Riley R."/>
            <person name="Salamov A.A."/>
            <person name="Brown D.W."/>
            <person name="Nagy L.G."/>
            <person name="Floudas D."/>
            <person name="Held B.W."/>
            <person name="Levasseur A."/>
            <person name="Lombard V."/>
            <person name="Morin E."/>
            <person name="Otillar R."/>
            <person name="Lindquist E.A."/>
            <person name="Sun H."/>
            <person name="LaButti K.M."/>
            <person name="Schmutz J."/>
            <person name="Jabbour D."/>
            <person name="Luo H."/>
            <person name="Baker S.E."/>
            <person name="Pisabarro A.G."/>
            <person name="Walton J.D."/>
            <person name="Blanchette R.A."/>
            <person name="Henrissat B."/>
            <person name="Martin F."/>
            <person name="Cullen D."/>
            <person name="Hibbett D.S."/>
            <person name="Grigoriev I.V."/>
        </authorList>
    </citation>
    <scope>NUCLEOTIDE SEQUENCE [LARGE SCALE GENOMIC DNA]</scope>
    <source>
        <strain evidence="4">MUCL 33604</strain>
    </source>
</reference>
<feature type="region of interest" description="Disordered" evidence="1">
    <location>
        <begin position="108"/>
        <end position="155"/>
    </location>
</feature>
<feature type="domain" description="SEP" evidence="2">
    <location>
        <begin position="45"/>
        <end position="110"/>
    </location>
</feature>
<gene>
    <name evidence="3" type="ORF">JAAARDRAFT_177273</name>
</gene>
<feature type="compositionally biased region" description="Pro residues" evidence="1">
    <location>
        <begin position="115"/>
        <end position="127"/>
    </location>
</feature>
<dbReference type="FunCoup" id="A0A067PTR6">
    <property type="interactions" value="612"/>
</dbReference>
<dbReference type="SUPFAM" id="SSF102848">
    <property type="entry name" value="NSFL1 (p97 ATPase) cofactor p47, SEP domain"/>
    <property type="match status" value="1"/>
</dbReference>
<dbReference type="GO" id="GO:0043161">
    <property type="term" value="P:proteasome-mediated ubiquitin-dependent protein catabolic process"/>
    <property type="evidence" value="ECO:0007669"/>
    <property type="project" value="TreeGrafter"/>
</dbReference>
<dbReference type="SMART" id="SM00553">
    <property type="entry name" value="SEP"/>
    <property type="match status" value="1"/>
</dbReference>
<evidence type="ECO:0000259" key="2">
    <source>
        <dbReference type="PROSITE" id="PS51399"/>
    </source>
</evidence>
<dbReference type="PANTHER" id="PTHR23333:SF20">
    <property type="entry name" value="NSFL1 COFACTOR P47"/>
    <property type="match status" value="1"/>
</dbReference>
<name>A0A067PTR6_9AGAM</name>
<organism evidence="3 4">
    <name type="scientific">Jaapia argillacea MUCL 33604</name>
    <dbReference type="NCBI Taxonomy" id="933084"/>
    <lineage>
        <taxon>Eukaryota</taxon>
        <taxon>Fungi</taxon>
        <taxon>Dikarya</taxon>
        <taxon>Basidiomycota</taxon>
        <taxon>Agaricomycotina</taxon>
        <taxon>Agaricomycetes</taxon>
        <taxon>Agaricomycetidae</taxon>
        <taxon>Jaapiales</taxon>
        <taxon>Jaapiaceae</taxon>
        <taxon>Jaapia</taxon>
    </lineage>
</organism>
<dbReference type="Gene3D" id="3.30.420.210">
    <property type="entry name" value="SEP domain"/>
    <property type="match status" value="1"/>
</dbReference>
<dbReference type="OrthoDB" id="25887at2759"/>
<dbReference type="HOGENOM" id="CLU_1235181_0_0_1"/>
<evidence type="ECO:0000256" key="1">
    <source>
        <dbReference type="SAM" id="MobiDB-lite"/>
    </source>
</evidence>
<dbReference type="GO" id="GO:0005829">
    <property type="term" value="C:cytosol"/>
    <property type="evidence" value="ECO:0007669"/>
    <property type="project" value="TreeGrafter"/>
</dbReference>
<dbReference type="GO" id="GO:0043130">
    <property type="term" value="F:ubiquitin binding"/>
    <property type="evidence" value="ECO:0007669"/>
    <property type="project" value="TreeGrafter"/>
</dbReference>
<dbReference type="EMBL" id="KL197718">
    <property type="protein sequence ID" value="KDQ58124.1"/>
    <property type="molecule type" value="Genomic_DNA"/>
</dbReference>
<dbReference type="GO" id="GO:0031468">
    <property type="term" value="P:nuclear membrane reassembly"/>
    <property type="evidence" value="ECO:0007669"/>
    <property type="project" value="TreeGrafter"/>
</dbReference>
<dbReference type="GO" id="GO:0007030">
    <property type="term" value="P:Golgi organization"/>
    <property type="evidence" value="ECO:0007669"/>
    <property type="project" value="TreeGrafter"/>
</dbReference>
<dbReference type="InterPro" id="IPR036241">
    <property type="entry name" value="NSFL1C_SEP_dom_sf"/>
</dbReference>
<dbReference type="STRING" id="933084.A0A067PTR6"/>
<feature type="compositionally biased region" description="Polar residues" evidence="1">
    <location>
        <begin position="131"/>
        <end position="146"/>
    </location>
</feature>
<dbReference type="FunFam" id="3.30.420.210:FF:000002">
    <property type="entry name" value="UBX domain-containing protein 1"/>
    <property type="match status" value="1"/>
</dbReference>
<dbReference type="AlphaFoldDB" id="A0A067PTR6"/>
<dbReference type="InParanoid" id="A0A067PTR6"/>
<dbReference type="GO" id="GO:0000045">
    <property type="term" value="P:autophagosome assembly"/>
    <property type="evidence" value="ECO:0007669"/>
    <property type="project" value="TreeGrafter"/>
</dbReference>
<keyword evidence="4" id="KW-1185">Reference proteome</keyword>
<dbReference type="Pfam" id="PF08059">
    <property type="entry name" value="SEP"/>
    <property type="match status" value="1"/>
</dbReference>
<dbReference type="Gene3D" id="3.10.20.90">
    <property type="entry name" value="Phosphatidylinositol 3-kinase Catalytic Subunit, Chain A, domain 1"/>
    <property type="match status" value="1"/>
</dbReference>
<accession>A0A067PTR6</accession>
<dbReference type="InterPro" id="IPR012989">
    <property type="entry name" value="SEP_domain"/>
</dbReference>
<dbReference type="PANTHER" id="PTHR23333">
    <property type="entry name" value="UBX DOMAIN CONTAINING PROTEIN"/>
    <property type="match status" value="1"/>
</dbReference>
<evidence type="ECO:0000313" key="3">
    <source>
        <dbReference type="EMBL" id="KDQ58124.1"/>
    </source>
</evidence>
<protein>
    <recommendedName>
        <fullName evidence="2">SEP domain-containing protein</fullName>
    </recommendedName>
</protein>
<sequence length="224" mass="24371">MTNSEDAQLGILARGEHTLGSNEAQSSCIPVSNIEQIPEPANEIAAIRHITFWRDGFNIGDGELMRYDDPANAQILSEIHSGSAPPRILNVLPGQLIELRVANRLSEDTTRLPSQIPPPRMRGPAEPPSAAGTNSSHLAVPTSTSVTEKEAEGVQTKLKVDQTKETMGEQVWLDGGTRMIPTMNLTNMVTDIRNFFNVCVSSLPNPSLFWTLLNTPPTPAKLQP</sequence>
<dbReference type="PROSITE" id="PS51399">
    <property type="entry name" value="SEP"/>
    <property type="match status" value="1"/>
</dbReference>
<dbReference type="GO" id="GO:0005634">
    <property type="term" value="C:nucleus"/>
    <property type="evidence" value="ECO:0007669"/>
    <property type="project" value="TreeGrafter"/>
</dbReference>